<dbReference type="PANTHER" id="PTHR45138:SF9">
    <property type="entry name" value="DIGUANYLATE CYCLASE DGCM-RELATED"/>
    <property type="match status" value="1"/>
</dbReference>
<dbReference type="Gene3D" id="3.30.70.270">
    <property type="match status" value="1"/>
</dbReference>
<dbReference type="GO" id="GO:0043709">
    <property type="term" value="P:cell adhesion involved in single-species biofilm formation"/>
    <property type="evidence" value="ECO:0007669"/>
    <property type="project" value="TreeGrafter"/>
</dbReference>
<dbReference type="GO" id="GO:0005886">
    <property type="term" value="C:plasma membrane"/>
    <property type="evidence" value="ECO:0007669"/>
    <property type="project" value="TreeGrafter"/>
</dbReference>
<dbReference type="GO" id="GO:1902201">
    <property type="term" value="P:negative regulation of bacterial-type flagellum-dependent cell motility"/>
    <property type="evidence" value="ECO:0007669"/>
    <property type="project" value="TreeGrafter"/>
</dbReference>
<keyword evidence="4" id="KW-1133">Transmembrane helix</keyword>
<comment type="caution">
    <text evidence="6">The sequence shown here is derived from an EMBL/GenBank/DDBJ whole genome shotgun (WGS) entry which is preliminary data.</text>
</comment>
<dbReference type="PROSITE" id="PS50887">
    <property type="entry name" value="GGDEF"/>
    <property type="match status" value="1"/>
</dbReference>
<gene>
    <name evidence="6" type="ORF">C6N40_04060</name>
</gene>
<keyword evidence="4" id="KW-0472">Membrane</keyword>
<feature type="transmembrane region" description="Helical" evidence="4">
    <location>
        <begin position="119"/>
        <end position="137"/>
    </location>
</feature>
<sequence>MCFHVGMEFRPRSLPRLTYRFRMLGMGLAALPVVVVLHDLQAGWLAWGWMIAGCFVWPHLAYWLSSRSRDSYRAEVRNFLVDSAIAGSFVPMMHFNLLPSAVLLTVATADKVNAGVPGLWRRAMPGMLLALLVSGFLHGWAMDLTSRTLVVAACLPLMTIHTLAVSANLYRLMRRVQVQNRQLEALTQRDELTGLDSRGHWRNQATSRIGQLRQKPAPATLLLLDIDHFKTINDRFGHAAGDDVLRALAGLLRDCLPEDQVSGRLGGDEFGVLLALPPDQAAHAADALRAAAQALTLPAHPGLRFSLSIGLAALQPEGDLRDWLEAADRALYRAKDSGRNRTATALATMF</sequence>
<evidence type="ECO:0000256" key="3">
    <source>
        <dbReference type="ARBA" id="ARBA00034247"/>
    </source>
</evidence>
<evidence type="ECO:0000259" key="5">
    <source>
        <dbReference type="PROSITE" id="PS50887"/>
    </source>
</evidence>
<reference evidence="6 7" key="1">
    <citation type="submission" date="2018-03" db="EMBL/GenBank/DDBJ databases">
        <title>Arenimonas caeni sp. nov., isolated from activated sludge.</title>
        <authorList>
            <person name="Liu H."/>
        </authorList>
    </citation>
    <scope>NUCLEOTIDE SEQUENCE [LARGE SCALE GENOMIC DNA]</scope>
    <source>
        <strain evidence="7">z29</strain>
    </source>
</reference>
<comment type="catalytic activity">
    <reaction evidence="3">
        <text>2 GTP = 3',3'-c-di-GMP + 2 diphosphate</text>
        <dbReference type="Rhea" id="RHEA:24898"/>
        <dbReference type="ChEBI" id="CHEBI:33019"/>
        <dbReference type="ChEBI" id="CHEBI:37565"/>
        <dbReference type="ChEBI" id="CHEBI:58805"/>
        <dbReference type="EC" id="2.7.7.65"/>
    </reaction>
</comment>
<dbReference type="OrthoDB" id="9803824at2"/>
<evidence type="ECO:0000256" key="4">
    <source>
        <dbReference type="SAM" id="Phobius"/>
    </source>
</evidence>
<dbReference type="InterPro" id="IPR043128">
    <property type="entry name" value="Rev_trsase/Diguanyl_cyclase"/>
</dbReference>
<comment type="cofactor">
    <cofactor evidence="1">
        <name>Mg(2+)</name>
        <dbReference type="ChEBI" id="CHEBI:18420"/>
    </cofactor>
</comment>
<feature type="transmembrane region" description="Helical" evidence="4">
    <location>
        <begin position="149"/>
        <end position="170"/>
    </location>
</feature>
<dbReference type="Proteomes" id="UP000241736">
    <property type="component" value="Unassembled WGS sequence"/>
</dbReference>
<dbReference type="FunFam" id="3.30.70.270:FF:000001">
    <property type="entry name" value="Diguanylate cyclase domain protein"/>
    <property type="match status" value="1"/>
</dbReference>
<dbReference type="Pfam" id="PF05230">
    <property type="entry name" value="MASE2"/>
    <property type="match status" value="1"/>
</dbReference>
<dbReference type="AlphaFoldDB" id="A0A2P6MBI0"/>
<keyword evidence="7" id="KW-1185">Reference proteome</keyword>
<feature type="transmembrane region" description="Helical" evidence="4">
    <location>
        <begin position="85"/>
        <end position="107"/>
    </location>
</feature>
<protein>
    <recommendedName>
        <fullName evidence="2">diguanylate cyclase</fullName>
        <ecNumber evidence="2">2.7.7.65</ecNumber>
    </recommendedName>
</protein>
<dbReference type="GO" id="GO:0052621">
    <property type="term" value="F:diguanylate cyclase activity"/>
    <property type="evidence" value="ECO:0007669"/>
    <property type="project" value="UniProtKB-EC"/>
</dbReference>
<evidence type="ECO:0000313" key="7">
    <source>
        <dbReference type="Proteomes" id="UP000241736"/>
    </source>
</evidence>
<evidence type="ECO:0000313" key="6">
    <source>
        <dbReference type="EMBL" id="PRH83329.1"/>
    </source>
</evidence>
<dbReference type="EMBL" id="PVLF01000003">
    <property type="protein sequence ID" value="PRH83329.1"/>
    <property type="molecule type" value="Genomic_DNA"/>
</dbReference>
<dbReference type="CDD" id="cd01949">
    <property type="entry name" value="GGDEF"/>
    <property type="match status" value="1"/>
</dbReference>
<dbReference type="InterPro" id="IPR050469">
    <property type="entry name" value="Diguanylate_Cyclase"/>
</dbReference>
<accession>A0A2P6MBI0</accession>
<organism evidence="6 7">
    <name type="scientific">Arenimonas caeni</name>
    <dbReference type="NCBI Taxonomy" id="2058085"/>
    <lineage>
        <taxon>Bacteria</taxon>
        <taxon>Pseudomonadati</taxon>
        <taxon>Pseudomonadota</taxon>
        <taxon>Gammaproteobacteria</taxon>
        <taxon>Lysobacterales</taxon>
        <taxon>Lysobacteraceae</taxon>
        <taxon>Arenimonas</taxon>
    </lineage>
</organism>
<dbReference type="PANTHER" id="PTHR45138">
    <property type="entry name" value="REGULATORY COMPONENTS OF SENSORY TRANSDUCTION SYSTEM"/>
    <property type="match status" value="1"/>
</dbReference>
<dbReference type="EC" id="2.7.7.65" evidence="2"/>
<feature type="domain" description="GGDEF" evidence="5">
    <location>
        <begin position="217"/>
        <end position="347"/>
    </location>
</feature>
<proteinExistence type="predicted"/>
<feature type="transmembrane region" description="Helical" evidence="4">
    <location>
        <begin position="21"/>
        <end position="38"/>
    </location>
</feature>
<dbReference type="InterPro" id="IPR029787">
    <property type="entry name" value="Nucleotide_cyclase"/>
</dbReference>
<keyword evidence="4" id="KW-0812">Transmembrane</keyword>
<dbReference type="InterPro" id="IPR000160">
    <property type="entry name" value="GGDEF_dom"/>
</dbReference>
<dbReference type="NCBIfam" id="TIGR00254">
    <property type="entry name" value="GGDEF"/>
    <property type="match status" value="1"/>
</dbReference>
<evidence type="ECO:0000256" key="1">
    <source>
        <dbReference type="ARBA" id="ARBA00001946"/>
    </source>
</evidence>
<dbReference type="SMART" id="SM00267">
    <property type="entry name" value="GGDEF"/>
    <property type="match status" value="1"/>
</dbReference>
<feature type="transmembrane region" description="Helical" evidence="4">
    <location>
        <begin position="44"/>
        <end position="64"/>
    </location>
</feature>
<evidence type="ECO:0000256" key="2">
    <source>
        <dbReference type="ARBA" id="ARBA00012528"/>
    </source>
</evidence>
<name>A0A2P6MBI0_9GAMM</name>
<dbReference type="Pfam" id="PF00990">
    <property type="entry name" value="GGDEF"/>
    <property type="match status" value="1"/>
</dbReference>
<dbReference type="InterPro" id="IPR007894">
    <property type="entry name" value="MASE2"/>
</dbReference>
<dbReference type="SUPFAM" id="SSF55073">
    <property type="entry name" value="Nucleotide cyclase"/>
    <property type="match status" value="1"/>
</dbReference>